<dbReference type="SUPFAM" id="SSF47384">
    <property type="entry name" value="Homodimeric domain of signal transducing histidine kinase"/>
    <property type="match status" value="1"/>
</dbReference>
<evidence type="ECO:0000256" key="4">
    <source>
        <dbReference type="ARBA" id="ARBA00022553"/>
    </source>
</evidence>
<dbReference type="EMBL" id="CP015118">
    <property type="protein sequence ID" value="ARN18813.1"/>
    <property type="molecule type" value="Genomic_DNA"/>
</dbReference>
<dbReference type="PANTHER" id="PTHR42878">
    <property type="entry name" value="TWO-COMPONENT HISTIDINE KINASE"/>
    <property type="match status" value="1"/>
</dbReference>
<dbReference type="InterPro" id="IPR003594">
    <property type="entry name" value="HATPase_dom"/>
</dbReference>
<dbReference type="SMART" id="SM00387">
    <property type="entry name" value="HATPase_c"/>
    <property type="match status" value="1"/>
</dbReference>
<keyword evidence="8" id="KW-1185">Reference proteome</keyword>
<dbReference type="SUPFAM" id="SSF55874">
    <property type="entry name" value="ATPase domain of HSP90 chaperone/DNA topoisomerase II/histidine kinase"/>
    <property type="match status" value="1"/>
</dbReference>
<dbReference type="OrthoDB" id="9808408at2"/>
<dbReference type="Gene3D" id="1.10.287.130">
    <property type="match status" value="1"/>
</dbReference>
<dbReference type="InterPro" id="IPR036097">
    <property type="entry name" value="HisK_dim/P_sf"/>
</dbReference>
<dbReference type="InterPro" id="IPR005467">
    <property type="entry name" value="His_kinase_dom"/>
</dbReference>
<accession>A0A1W6L3K3</accession>
<reference evidence="7 8" key="1">
    <citation type="submission" date="2016-04" db="EMBL/GenBank/DDBJ databases">
        <title>Complete genome sequence of natural rubber-degrading, novel Gram-negative bacterium, Rhizobacter gummiphilus strain NS21.</title>
        <authorList>
            <person name="Tabata M."/>
            <person name="Kasai D."/>
            <person name="Fukuda M."/>
        </authorList>
    </citation>
    <scope>NUCLEOTIDE SEQUENCE [LARGE SCALE GENOMIC DNA]</scope>
    <source>
        <strain evidence="7 8">NS21</strain>
    </source>
</reference>
<gene>
    <name evidence="7" type="ORF">A4W93_02120</name>
</gene>
<dbReference type="FunFam" id="3.30.565.10:FF:000006">
    <property type="entry name" value="Sensor histidine kinase WalK"/>
    <property type="match status" value="1"/>
</dbReference>
<keyword evidence="6" id="KW-0418">Kinase</keyword>
<dbReference type="PROSITE" id="PS50109">
    <property type="entry name" value="HIS_KIN"/>
    <property type="match status" value="1"/>
</dbReference>
<dbReference type="RefSeq" id="WP_085749056.1">
    <property type="nucleotide sequence ID" value="NZ_BSPR01000012.1"/>
</dbReference>
<dbReference type="AlphaFoldDB" id="A0A1W6L3K3"/>
<organism evidence="7 8">
    <name type="scientific">Piscinibacter gummiphilus</name>
    <dbReference type="NCBI Taxonomy" id="946333"/>
    <lineage>
        <taxon>Bacteria</taxon>
        <taxon>Pseudomonadati</taxon>
        <taxon>Pseudomonadota</taxon>
        <taxon>Betaproteobacteria</taxon>
        <taxon>Burkholderiales</taxon>
        <taxon>Sphaerotilaceae</taxon>
        <taxon>Piscinibacter</taxon>
    </lineage>
</organism>
<dbReference type="SMART" id="SM00388">
    <property type="entry name" value="HisKA"/>
    <property type="match status" value="1"/>
</dbReference>
<evidence type="ECO:0000313" key="8">
    <source>
        <dbReference type="Proteomes" id="UP000193427"/>
    </source>
</evidence>
<dbReference type="InterPro" id="IPR004358">
    <property type="entry name" value="Sig_transdc_His_kin-like_C"/>
</dbReference>
<dbReference type="InterPro" id="IPR003661">
    <property type="entry name" value="HisK_dim/P_dom"/>
</dbReference>
<dbReference type="EC" id="2.7.13.3" evidence="3"/>
<dbReference type="STRING" id="946333.A4W93_02120"/>
<dbReference type="KEGG" id="rgu:A4W93_02120"/>
<keyword evidence="4" id="KW-0597">Phosphoprotein</keyword>
<dbReference type="GO" id="GO:0000156">
    <property type="term" value="F:phosphorelay response regulator activity"/>
    <property type="evidence" value="ECO:0007669"/>
    <property type="project" value="TreeGrafter"/>
</dbReference>
<dbReference type="Gene3D" id="3.30.565.10">
    <property type="entry name" value="Histidine kinase-like ATPase, C-terminal domain"/>
    <property type="match status" value="1"/>
</dbReference>
<evidence type="ECO:0000256" key="1">
    <source>
        <dbReference type="ARBA" id="ARBA00000085"/>
    </source>
</evidence>
<dbReference type="PANTHER" id="PTHR42878:SF15">
    <property type="entry name" value="BACTERIOPHYTOCHROME"/>
    <property type="match status" value="1"/>
</dbReference>
<comment type="catalytic activity">
    <reaction evidence="1">
        <text>ATP + protein L-histidine = ADP + protein N-phospho-L-histidine.</text>
        <dbReference type="EC" id="2.7.13.3"/>
    </reaction>
</comment>
<evidence type="ECO:0000256" key="5">
    <source>
        <dbReference type="ARBA" id="ARBA00022679"/>
    </source>
</evidence>
<keyword evidence="5" id="KW-0808">Transferase</keyword>
<dbReference type="CDD" id="cd00082">
    <property type="entry name" value="HisKA"/>
    <property type="match status" value="1"/>
</dbReference>
<comment type="subcellular location">
    <subcellularLocation>
        <location evidence="2">Cell inner membrane</location>
        <topology evidence="2">Multi-pass membrane protein</topology>
    </subcellularLocation>
</comment>
<dbReference type="Proteomes" id="UP000193427">
    <property type="component" value="Chromosome"/>
</dbReference>
<sequence>MHAFDIYGLCAALASGALAVLYGVVWRAQRLRWSLIFGLAFLMLAVLYGFDAQLRPRNGLSQPLSAFISVATAVALTLGMIDYVQVTGRAAWVLRVLSVALGVLLIGLIFSRQITRIVGFGVLSMFLVAQAALALRARWQERGRGHGLVFLALISYPAVIGAAALGLFDMALLRYAAAVPTTMMGMTVLTTGLLRAQQQARDELHRRRDAEEALRRFNEALEQRVLQRTAELHEMVAALESFNRSISHDLRGPLGGIAGVSRLASEALEAGDTATARRLLPSITQQAESSADLVASLLALARVNDSELSPRPVPLNDVVEETLAHLRLADPDAQPLPVHVAPLPTVEADPGLIRQVYVNLIGNALKFSRDAGAPQVDVGAYPEGGGHVMFVRDNGIGFDPASAERLFEPFQQLHATSFDGHGVGLSIVKRVVERHGGRVWARSGPGGGAAFYFWLGPRLAVS</sequence>
<evidence type="ECO:0000256" key="6">
    <source>
        <dbReference type="ARBA" id="ARBA00022777"/>
    </source>
</evidence>
<dbReference type="GO" id="GO:0007234">
    <property type="term" value="P:osmosensory signaling via phosphorelay pathway"/>
    <property type="evidence" value="ECO:0007669"/>
    <property type="project" value="TreeGrafter"/>
</dbReference>
<evidence type="ECO:0000313" key="7">
    <source>
        <dbReference type="EMBL" id="ARN18813.1"/>
    </source>
</evidence>
<dbReference type="InterPro" id="IPR050351">
    <property type="entry name" value="BphY/WalK/GraS-like"/>
</dbReference>
<dbReference type="Pfam" id="PF02518">
    <property type="entry name" value="HATPase_c"/>
    <property type="match status" value="1"/>
</dbReference>
<dbReference type="GO" id="GO:0005886">
    <property type="term" value="C:plasma membrane"/>
    <property type="evidence" value="ECO:0007669"/>
    <property type="project" value="UniProtKB-SubCell"/>
</dbReference>
<dbReference type="PRINTS" id="PR00344">
    <property type="entry name" value="BCTRLSENSOR"/>
</dbReference>
<dbReference type="InterPro" id="IPR036890">
    <property type="entry name" value="HATPase_C_sf"/>
</dbReference>
<protein>
    <recommendedName>
        <fullName evidence="3">histidine kinase</fullName>
        <ecNumber evidence="3">2.7.13.3</ecNumber>
    </recommendedName>
</protein>
<dbReference type="GO" id="GO:0030295">
    <property type="term" value="F:protein kinase activator activity"/>
    <property type="evidence" value="ECO:0007669"/>
    <property type="project" value="TreeGrafter"/>
</dbReference>
<name>A0A1W6L3K3_9BURK</name>
<evidence type="ECO:0000256" key="2">
    <source>
        <dbReference type="ARBA" id="ARBA00004429"/>
    </source>
</evidence>
<proteinExistence type="predicted"/>
<evidence type="ECO:0000256" key="3">
    <source>
        <dbReference type="ARBA" id="ARBA00012438"/>
    </source>
</evidence>
<dbReference type="GO" id="GO:0000155">
    <property type="term" value="F:phosphorelay sensor kinase activity"/>
    <property type="evidence" value="ECO:0007669"/>
    <property type="project" value="InterPro"/>
</dbReference>
<dbReference type="Pfam" id="PF00512">
    <property type="entry name" value="HisKA"/>
    <property type="match status" value="1"/>
</dbReference>